<gene>
    <name evidence="1" type="ORF">LTRI10_LOCUS40866</name>
</gene>
<dbReference type="AlphaFoldDB" id="A0AAV2FTM4"/>
<name>A0AAV2FTM4_9ROSI</name>
<dbReference type="Proteomes" id="UP001497516">
    <property type="component" value="Chromosome 7"/>
</dbReference>
<sequence>MQTAESPRDASLVTNWTCSSIDPVLYGSRKVENIPFGGATCLETTRTTIVSNYSQRVGAQALIWAKRETGETESCHLRYEIYSFSEA</sequence>
<evidence type="ECO:0000313" key="1">
    <source>
        <dbReference type="EMBL" id="CAL1400760.1"/>
    </source>
</evidence>
<dbReference type="EMBL" id="OZ034820">
    <property type="protein sequence ID" value="CAL1400760.1"/>
    <property type="molecule type" value="Genomic_DNA"/>
</dbReference>
<evidence type="ECO:0000313" key="2">
    <source>
        <dbReference type="Proteomes" id="UP001497516"/>
    </source>
</evidence>
<protein>
    <submittedName>
        <fullName evidence="1">Uncharacterized protein</fullName>
    </submittedName>
</protein>
<organism evidence="1 2">
    <name type="scientific">Linum trigynum</name>
    <dbReference type="NCBI Taxonomy" id="586398"/>
    <lineage>
        <taxon>Eukaryota</taxon>
        <taxon>Viridiplantae</taxon>
        <taxon>Streptophyta</taxon>
        <taxon>Embryophyta</taxon>
        <taxon>Tracheophyta</taxon>
        <taxon>Spermatophyta</taxon>
        <taxon>Magnoliopsida</taxon>
        <taxon>eudicotyledons</taxon>
        <taxon>Gunneridae</taxon>
        <taxon>Pentapetalae</taxon>
        <taxon>rosids</taxon>
        <taxon>fabids</taxon>
        <taxon>Malpighiales</taxon>
        <taxon>Linaceae</taxon>
        <taxon>Linum</taxon>
    </lineage>
</organism>
<reference evidence="1 2" key="1">
    <citation type="submission" date="2024-04" db="EMBL/GenBank/DDBJ databases">
        <authorList>
            <person name="Fracassetti M."/>
        </authorList>
    </citation>
    <scope>NUCLEOTIDE SEQUENCE [LARGE SCALE GENOMIC DNA]</scope>
</reference>
<proteinExistence type="predicted"/>
<accession>A0AAV2FTM4</accession>
<keyword evidence="2" id="KW-1185">Reference proteome</keyword>